<keyword evidence="4" id="KW-0472">Membrane</keyword>
<dbReference type="KEGG" id="app:CAP2UW1_2570"/>
<keyword evidence="4" id="KW-0812">Transmembrane</keyword>
<dbReference type="SMART" id="SM00267">
    <property type="entry name" value="GGDEF"/>
    <property type="match status" value="1"/>
</dbReference>
<dbReference type="HOGENOM" id="CLU_666855_0_0_4"/>
<dbReference type="Pfam" id="PF00990">
    <property type="entry name" value="GGDEF"/>
    <property type="match status" value="1"/>
</dbReference>
<feature type="region of interest" description="Disordered" evidence="3">
    <location>
        <begin position="426"/>
        <end position="447"/>
    </location>
</feature>
<reference evidence="6" key="2">
    <citation type="submission" date="2009-09" db="EMBL/GenBank/DDBJ databases">
        <title>Complete sequence of chromosome of Candidatus Accumulibacter phosphatis clade IIA str. UW-1.</title>
        <authorList>
            <consortium name="US DOE Joint Genome Institute"/>
            <person name="Martin H.G."/>
            <person name="Ivanova N."/>
            <person name="Kunin V."/>
            <person name="Warnecke F."/>
            <person name="Barry K."/>
            <person name="He S."/>
            <person name="Salamov A."/>
            <person name="Szeto E."/>
            <person name="Dalin E."/>
            <person name="Pangilinan J.L."/>
            <person name="Lapidus A."/>
            <person name="Lowry S."/>
            <person name="Kyrpides N.C."/>
            <person name="McMahon K.D."/>
            <person name="Hugenholtz P."/>
        </authorList>
    </citation>
    <scope>NUCLEOTIDE SEQUENCE [LARGE SCALE GENOMIC DNA]</scope>
    <source>
        <strain evidence="6">UW-1</strain>
    </source>
</reference>
<dbReference type="EC" id="2.7.7.65" evidence="1"/>
<protein>
    <recommendedName>
        <fullName evidence="1">diguanylate cyclase</fullName>
        <ecNumber evidence="1">2.7.7.65</ecNumber>
    </recommendedName>
</protein>
<feature type="transmembrane region" description="Helical" evidence="4">
    <location>
        <begin position="20"/>
        <end position="41"/>
    </location>
</feature>
<organism evidence="6">
    <name type="scientific">Accumulibacter regalis</name>
    <dbReference type="NCBI Taxonomy" id="522306"/>
    <lineage>
        <taxon>Bacteria</taxon>
        <taxon>Pseudomonadati</taxon>
        <taxon>Pseudomonadota</taxon>
        <taxon>Betaproteobacteria</taxon>
        <taxon>Candidatus Accumulibacter</taxon>
    </lineage>
</organism>
<feature type="transmembrane region" description="Helical" evidence="4">
    <location>
        <begin position="179"/>
        <end position="197"/>
    </location>
</feature>
<dbReference type="SUPFAM" id="SSF55073">
    <property type="entry name" value="Nucleotide cyclase"/>
    <property type="match status" value="1"/>
</dbReference>
<evidence type="ECO:0000259" key="5">
    <source>
        <dbReference type="PROSITE" id="PS50887"/>
    </source>
</evidence>
<dbReference type="STRING" id="522306.CAP2UW1_2570"/>
<evidence type="ECO:0000256" key="3">
    <source>
        <dbReference type="SAM" id="MobiDB-lite"/>
    </source>
</evidence>
<dbReference type="OrthoDB" id="5496380at2"/>
<feature type="domain" description="GGDEF" evidence="5">
    <location>
        <begin position="290"/>
        <end position="422"/>
    </location>
</feature>
<proteinExistence type="predicted"/>
<dbReference type="InterPro" id="IPR000160">
    <property type="entry name" value="GGDEF_dom"/>
</dbReference>
<dbReference type="GO" id="GO:0052621">
    <property type="term" value="F:diguanylate cyclase activity"/>
    <property type="evidence" value="ECO:0007669"/>
    <property type="project" value="UniProtKB-EC"/>
</dbReference>
<gene>
    <name evidence="6" type="ordered locus">CAP2UW1_2570</name>
</gene>
<feature type="coiled-coil region" evidence="2">
    <location>
        <begin position="235"/>
        <end position="262"/>
    </location>
</feature>
<dbReference type="InterPro" id="IPR043128">
    <property type="entry name" value="Rev_trsase/Diguanyl_cyclase"/>
</dbReference>
<dbReference type="PROSITE" id="PS50887">
    <property type="entry name" value="GGDEF"/>
    <property type="match status" value="1"/>
</dbReference>
<evidence type="ECO:0000256" key="2">
    <source>
        <dbReference type="SAM" id="Coils"/>
    </source>
</evidence>
<evidence type="ECO:0000256" key="4">
    <source>
        <dbReference type="SAM" id="Phobius"/>
    </source>
</evidence>
<dbReference type="EMBL" id="CP001715">
    <property type="protein sequence ID" value="ACV35857.1"/>
    <property type="molecule type" value="Genomic_DNA"/>
</dbReference>
<dbReference type="PROSITE" id="PS51257">
    <property type="entry name" value="PROKAR_LIPOPROTEIN"/>
    <property type="match status" value="1"/>
</dbReference>
<keyword evidence="4" id="KW-1133">Transmembrane helix</keyword>
<dbReference type="FunFam" id="3.30.70.270:FF:000001">
    <property type="entry name" value="Diguanylate cyclase domain protein"/>
    <property type="match status" value="1"/>
</dbReference>
<dbReference type="GO" id="GO:0043709">
    <property type="term" value="P:cell adhesion involved in single-species biofilm formation"/>
    <property type="evidence" value="ECO:0007669"/>
    <property type="project" value="TreeGrafter"/>
</dbReference>
<dbReference type="GO" id="GO:0005886">
    <property type="term" value="C:plasma membrane"/>
    <property type="evidence" value="ECO:0007669"/>
    <property type="project" value="TreeGrafter"/>
</dbReference>
<dbReference type="AlphaFoldDB" id="C7RS34"/>
<accession>C7RS34</accession>
<dbReference type="InterPro" id="IPR029787">
    <property type="entry name" value="Nucleotide_cyclase"/>
</dbReference>
<dbReference type="PANTHER" id="PTHR45138">
    <property type="entry name" value="REGULATORY COMPONENTS OF SENSORY TRANSDUCTION SYSTEM"/>
    <property type="match status" value="1"/>
</dbReference>
<dbReference type="eggNOG" id="COG3706">
    <property type="taxonomic scope" value="Bacteria"/>
</dbReference>
<keyword evidence="2" id="KW-0175">Coiled coil</keyword>
<dbReference type="Gene3D" id="3.30.70.270">
    <property type="match status" value="1"/>
</dbReference>
<dbReference type="CDD" id="cd01949">
    <property type="entry name" value="GGDEF"/>
    <property type="match status" value="1"/>
</dbReference>
<reference evidence="6" key="1">
    <citation type="submission" date="2009-08" db="EMBL/GenBank/DDBJ databases">
        <authorList>
            <consortium name="US DOE Joint Genome Institute"/>
            <person name="Lucas S."/>
            <person name="Copeland A."/>
            <person name="Lapidus A."/>
            <person name="Glavina del Rio T."/>
            <person name="Dalin E."/>
            <person name="Tice H."/>
            <person name="Bruce D."/>
            <person name="Barry K."/>
            <person name="Pitluck S."/>
            <person name="Lowry S."/>
            <person name="Larimer F."/>
            <person name="Land M."/>
            <person name="Hauser L."/>
            <person name="Kyrpides N."/>
            <person name="Ivanova N."/>
            <person name="McMahon K.D."/>
            <person name="Hugenholtz P."/>
        </authorList>
    </citation>
    <scope>NUCLEOTIDE SEQUENCE</scope>
    <source>
        <strain evidence="6">UW-1</strain>
    </source>
</reference>
<dbReference type="InterPro" id="IPR050469">
    <property type="entry name" value="Diguanylate_Cyclase"/>
</dbReference>
<evidence type="ECO:0000256" key="1">
    <source>
        <dbReference type="ARBA" id="ARBA00012528"/>
    </source>
</evidence>
<dbReference type="Gene3D" id="6.10.340.10">
    <property type="match status" value="1"/>
</dbReference>
<dbReference type="NCBIfam" id="TIGR00254">
    <property type="entry name" value="GGDEF"/>
    <property type="match status" value="1"/>
</dbReference>
<evidence type="ECO:0000313" key="6">
    <source>
        <dbReference type="EMBL" id="ACV35857.1"/>
    </source>
</evidence>
<dbReference type="GO" id="GO:1902201">
    <property type="term" value="P:negative regulation of bacterial-type flagellum-dependent cell motility"/>
    <property type="evidence" value="ECO:0007669"/>
    <property type="project" value="TreeGrafter"/>
</dbReference>
<dbReference type="PANTHER" id="PTHR45138:SF24">
    <property type="entry name" value="DIGUANYLATE CYCLASE DGCC-RELATED"/>
    <property type="match status" value="1"/>
</dbReference>
<name>C7RS34_ACCRE</name>
<sequence>MQRQSLIARLSRRAWPAGKAFALVGGAFGCTFLALLFWLAVDQHLVLDGSQRLLDHAVPATLERFRLARNVEQLRLEGEHVFSGRTPVARQQALFIVSLLASHPAVLADARAAGLAGEVERFLSRSMHEGMSEARHAEWAMLASRLTLLADDVSSEGVNLATADLHRMSATMLQSRSKLLLVLALVAVFVGGFVFLIRRHLIQPLQAIDQALSALGSGQAVTPFAPASMLEIRAVERAIGQLREVMQENETTREQLERLATTDGLTGMFNRRHFLAVAEEEIKRAQRYSRPICVGMADLDFFKHINDSHGHASGDLVLQSVAEIFARTLRHSDWGCRFGGEEFAFVFPETGLREAHRLAERLRQSAAASQIALADGSRVDITLSLGLADASSCPLEIALQRADAALYDAKQQGRNRVVTAPVGHATGETARQPFNGDAPPSVDTAST</sequence>